<proteinExistence type="predicted"/>
<dbReference type="OrthoDB" id="8564264at2"/>
<organism evidence="1 2">
    <name type="scientific">Nitrosospira multiformis</name>
    <dbReference type="NCBI Taxonomy" id="1231"/>
    <lineage>
        <taxon>Bacteria</taxon>
        <taxon>Pseudomonadati</taxon>
        <taxon>Pseudomonadota</taxon>
        <taxon>Betaproteobacteria</taxon>
        <taxon>Nitrosomonadales</taxon>
        <taxon>Nitrosomonadaceae</taxon>
        <taxon>Nitrosospira</taxon>
    </lineage>
</organism>
<dbReference type="EMBL" id="FOHI01000011">
    <property type="protein sequence ID" value="SET65097.1"/>
    <property type="molecule type" value="Genomic_DNA"/>
</dbReference>
<dbReference type="Proteomes" id="UP000183339">
    <property type="component" value="Unassembled WGS sequence"/>
</dbReference>
<sequence length="89" mass="10301">MPKLTDYVKMAAETYLEETGNTELNAHWIAEFFQDCGVQDAYPRQDLIAFAEMVQKELTKKDERAAKKTRFLLDKAIRTIKSPRKSYGP</sequence>
<dbReference type="AlphaFoldDB" id="A0A1I0G330"/>
<evidence type="ECO:0000313" key="2">
    <source>
        <dbReference type="Proteomes" id="UP000183339"/>
    </source>
</evidence>
<accession>A0A1I0G330</accession>
<gene>
    <name evidence="1" type="ORF">SAMN05216412_11160</name>
</gene>
<protein>
    <submittedName>
        <fullName evidence="1">Uncharacterized protein</fullName>
    </submittedName>
</protein>
<dbReference type="RefSeq" id="WP_074709187.1">
    <property type="nucleotide sequence ID" value="NZ_FOHI01000011.1"/>
</dbReference>
<name>A0A1I0G330_9PROT</name>
<evidence type="ECO:0000313" key="1">
    <source>
        <dbReference type="EMBL" id="SET65097.1"/>
    </source>
</evidence>
<reference evidence="1 2" key="1">
    <citation type="submission" date="2016-10" db="EMBL/GenBank/DDBJ databases">
        <authorList>
            <person name="de Groot N.N."/>
        </authorList>
    </citation>
    <scope>NUCLEOTIDE SEQUENCE [LARGE SCALE GENOMIC DNA]</scope>
    <source>
        <strain evidence="1 2">Nl7</strain>
    </source>
</reference>